<gene>
    <name evidence="2" type="ORF">H9642_08360</name>
</gene>
<dbReference type="EMBL" id="JACSQG010000003">
    <property type="protein sequence ID" value="MBD7977202.1"/>
    <property type="molecule type" value="Genomic_DNA"/>
</dbReference>
<accession>A0ABR8TN50</accession>
<dbReference type="Pfam" id="PF02464">
    <property type="entry name" value="CinA"/>
    <property type="match status" value="1"/>
</dbReference>
<name>A0ABR8TN50_9PSED</name>
<dbReference type="InterPro" id="IPR036653">
    <property type="entry name" value="CinA-like_C"/>
</dbReference>
<sequence length="173" mass="18456">MRSLENVVEFLQRNQLMLTTAESCTAGLMTAMLADIAGCGRVLESGYVVYSVTAKRACLGVSLETIKTFGLTSEEVAREMAAGALRISSATIALANTGLAEADDESMDGVVCFACAMGLEENIKVVSETVKFDAPRNEVRKAAARHGLQHLPAYFQRLQNAGRGPQDDLGVIP</sequence>
<proteinExistence type="predicted"/>
<dbReference type="NCBIfam" id="TIGR00199">
    <property type="entry name" value="PncC_domain"/>
    <property type="match status" value="1"/>
</dbReference>
<evidence type="ECO:0000313" key="2">
    <source>
        <dbReference type="EMBL" id="MBD7977202.1"/>
    </source>
</evidence>
<keyword evidence="3" id="KW-1185">Reference proteome</keyword>
<evidence type="ECO:0000259" key="1">
    <source>
        <dbReference type="Pfam" id="PF02464"/>
    </source>
</evidence>
<organism evidence="2 3">
    <name type="scientific">Serpens gallinarum</name>
    <dbReference type="NCBI Taxonomy" id="2763075"/>
    <lineage>
        <taxon>Bacteria</taxon>
        <taxon>Pseudomonadati</taxon>
        <taxon>Pseudomonadota</taxon>
        <taxon>Gammaproteobacteria</taxon>
        <taxon>Pseudomonadales</taxon>
        <taxon>Pseudomonadaceae</taxon>
        <taxon>Pseudomonas</taxon>
    </lineage>
</organism>
<dbReference type="Gene3D" id="3.90.950.20">
    <property type="entry name" value="CinA-like"/>
    <property type="match status" value="1"/>
</dbReference>
<protein>
    <submittedName>
        <fullName evidence="2">Nicotinamide-nucleotide amidohydrolase family protein</fullName>
    </submittedName>
</protein>
<comment type="caution">
    <text evidence="2">The sequence shown here is derived from an EMBL/GenBank/DDBJ whole genome shotgun (WGS) entry which is preliminary data.</text>
</comment>
<evidence type="ECO:0000313" key="3">
    <source>
        <dbReference type="Proteomes" id="UP000611945"/>
    </source>
</evidence>
<dbReference type="Proteomes" id="UP000611945">
    <property type="component" value="Unassembled WGS sequence"/>
</dbReference>
<dbReference type="RefSeq" id="WP_251835972.1">
    <property type="nucleotide sequence ID" value="NZ_JACSQG010000003.1"/>
</dbReference>
<feature type="domain" description="CinA C-terminal" evidence="1">
    <location>
        <begin position="5"/>
        <end position="152"/>
    </location>
</feature>
<dbReference type="InterPro" id="IPR008136">
    <property type="entry name" value="CinA_C"/>
</dbReference>
<reference evidence="2 3" key="1">
    <citation type="submission" date="2020-08" db="EMBL/GenBank/DDBJ databases">
        <title>A Genomic Blueprint of the Chicken Gut Microbiome.</title>
        <authorList>
            <person name="Gilroy R."/>
            <person name="Ravi A."/>
            <person name="Getino M."/>
            <person name="Pursley I."/>
            <person name="Horton D.L."/>
            <person name="Alikhan N.-F."/>
            <person name="Baker D."/>
            <person name="Gharbi K."/>
            <person name="Hall N."/>
            <person name="Watson M."/>
            <person name="Adriaenssens E.M."/>
            <person name="Foster-Nyarko E."/>
            <person name="Jarju S."/>
            <person name="Secka A."/>
            <person name="Antonio M."/>
            <person name="Oren A."/>
            <person name="Chaudhuri R."/>
            <person name="La Ragione R.M."/>
            <person name="Hildebrand F."/>
            <person name="Pallen M.J."/>
        </authorList>
    </citation>
    <scope>NUCLEOTIDE SEQUENCE [LARGE SCALE GENOMIC DNA]</scope>
    <source>
        <strain evidence="2 3">Sa2CUA2</strain>
    </source>
</reference>
<dbReference type="SUPFAM" id="SSF142433">
    <property type="entry name" value="CinA-like"/>
    <property type="match status" value="1"/>
</dbReference>